<dbReference type="GO" id="GO:0009116">
    <property type="term" value="P:nucleoside metabolic process"/>
    <property type="evidence" value="ECO:0007669"/>
    <property type="project" value="InterPro"/>
</dbReference>
<dbReference type="InterPro" id="IPR020581">
    <property type="entry name" value="GDC_P"/>
</dbReference>
<organism evidence="6 7">
    <name type="scientific">Ruoffia halotolerans</name>
    <dbReference type="NCBI Taxonomy" id="2748684"/>
    <lineage>
        <taxon>Bacteria</taxon>
        <taxon>Bacillati</taxon>
        <taxon>Bacillota</taxon>
        <taxon>Bacilli</taxon>
        <taxon>Lactobacillales</taxon>
        <taxon>Aerococcaceae</taxon>
        <taxon>Ruoffia</taxon>
    </lineage>
</organism>
<comment type="subunit">
    <text evidence="4">The glycine cleavage system is composed of four proteins: P, T, L and H. In this organism, the P 'protein' is a heterodimer of two subunits.</text>
</comment>
<dbReference type="PANTHER" id="PTHR42806">
    <property type="entry name" value="GLYCINE CLEAVAGE SYSTEM P-PROTEIN"/>
    <property type="match status" value="1"/>
</dbReference>
<dbReference type="Gene3D" id="3.90.1150.10">
    <property type="entry name" value="Aspartate Aminotransferase, domain 1"/>
    <property type="match status" value="1"/>
</dbReference>
<comment type="catalytic activity">
    <reaction evidence="3 4">
        <text>N(6)-[(R)-lipoyl]-L-lysyl-[glycine-cleavage complex H protein] + glycine + H(+) = N(6)-[(R)-S(8)-aminomethyldihydrolipoyl]-L-lysyl-[glycine-cleavage complex H protein] + CO2</text>
        <dbReference type="Rhea" id="RHEA:24304"/>
        <dbReference type="Rhea" id="RHEA-COMP:10494"/>
        <dbReference type="Rhea" id="RHEA-COMP:10495"/>
        <dbReference type="ChEBI" id="CHEBI:15378"/>
        <dbReference type="ChEBI" id="CHEBI:16526"/>
        <dbReference type="ChEBI" id="CHEBI:57305"/>
        <dbReference type="ChEBI" id="CHEBI:83099"/>
        <dbReference type="ChEBI" id="CHEBI:83143"/>
        <dbReference type="EC" id="1.4.4.2"/>
    </reaction>
</comment>
<dbReference type="NCBIfam" id="NF001696">
    <property type="entry name" value="PRK00451.1"/>
    <property type="match status" value="1"/>
</dbReference>
<gene>
    <name evidence="4 6" type="primary">gcvPA</name>
    <name evidence="6" type="ORF">HW423_00095</name>
</gene>
<dbReference type="Gene3D" id="3.40.640.10">
    <property type="entry name" value="Type I PLP-dependent aspartate aminotransferase-like (Major domain)"/>
    <property type="match status" value="1"/>
</dbReference>
<dbReference type="AlphaFoldDB" id="A0A839A389"/>
<keyword evidence="7" id="KW-1185">Reference proteome</keyword>
<dbReference type="GO" id="GO:0004375">
    <property type="term" value="F:glycine dehydrogenase (decarboxylating) activity"/>
    <property type="evidence" value="ECO:0007669"/>
    <property type="project" value="UniProtKB-EC"/>
</dbReference>
<evidence type="ECO:0000256" key="1">
    <source>
        <dbReference type="ARBA" id="ARBA00003788"/>
    </source>
</evidence>
<dbReference type="PIRSF" id="PIRSF006815">
    <property type="entry name" value="GcvPA"/>
    <property type="match status" value="1"/>
</dbReference>
<dbReference type="PANTHER" id="PTHR42806:SF1">
    <property type="entry name" value="GLYCINE DEHYDROGENASE (DECARBOXYLATING)"/>
    <property type="match status" value="1"/>
</dbReference>
<reference evidence="6 7" key="1">
    <citation type="submission" date="2020-06" db="EMBL/GenBank/DDBJ databases">
        <title>Reclassification of Facklamia ignava, Facklamia soureckii and Facklami tabacinasalis as Falseniella iganva gen. nov., comb. nov., Hutsoniella ignava gen. nov., comb. nov., and Ruoffia tabacinasalis gen. nov., comb. nov and description of Ruoffia haltotolerans sp. nov., isolated from hypersaline Inland Sea of Qatar.</title>
        <authorList>
            <person name="Fotedar R."/>
            <person name="Sankaranarayanan K."/>
            <person name="Lawson P."/>
            <person name="Caldwell M."/>
            <person name="Zeyara A."/>
            <person name="Al Malki A."/>
            <person name="Ali M."/>
        </authorList>
    </citation>
    <scope>NUCLEOTIDE SEQUENCE [LARGE SCALE GENOMIC DNA]</scope>
    <source>
        <strain evidence="6 7">INB8</strain>
    </source>
</reference>
<dbReference type="InterPro" id="IPR023010">
    <property type="entry name" value="GcvPA"/>
</dbReference>
<dbReference type="HAMAP" id="MF_00712">
    <property type="entry name" value="GcvPA"/>
    <property type="match status" value="1"/>
</dbReference>
<evidence type="ECO:0000256" key="4">
    <source>
        <dbReference type="HAMAP-Rule" id="MF_00712"/>
    </source>
</evidence>
<dbReference type="Pfam" id="PF02347">
    <property type="entry name" value="GDC-P"/>
    <property type="match status" value="1"/>
</dbReference>
<dbReference type="InterPro" id="IPR049315">
    <property type="entry name" value="GDC-P_N"/>
</dbReference>
<dbReference type="InterPro" id="IPR015421">
    <property type="entry name" value="PyrdxlP-dep_Trfase_major"/>
</dbReference>
<evidence type="ECO:0000256" key="3">
    <source>
        <dbReference type="ARBA" id="ARBA00049026"/>
    </source>
</evidence>
<evidence type="ECO:0000259" key="5">
    <source>
        <dbReference type="Pfam" id="PF02347"/>
    </source>
</evidence>
<dbReference type="EMBL" id="JACAOA010000001">
    <property type="protein sequence ID" value="MBA5728193.1"/>
    <property type="molecule type" value="Genomic_DNA"/>
</dbReference>
<comment type="caution">
    <text evidence="6">The sequence shown here is derived from an EMBL/GenBank/DDBJ whole genome shotgun (WGS) entry which is preliminary data.</text>
</comment>
<dbReference type="SUPFAM" id="SSF53383">
    <property type="entry name" value="PLP-dependent transferases"/>
    <property type="match status" value="1"/>
</dbReference>
<protein>
    <recommendedName>
        <fullName evidence="4">Probable glycine dehydrogenase (decarboxylating) subunit 1</fullName>
        <ecNumber evidence="4">1.4.4.2</ecNumber>
    </recommendedName>
    <alternativeName>
        <fullName evidence="4">Glycine cleavage system P-protein subunit 1</fullName>
    </alternativeName>
    <alternativeName>
        <fullName evidence="4">Glycine decarboxylase subunit 1</fullName>
    </alternativeName>
    <alternativeName>
        <fullName evidence="4">Glycine dehydrogenase (aminomethyl-transferring) subunit 1</fullName>
    </alternativeName>
</protein>
<comment type="function">
    <text evidence="1 4">The glycine cleavage system catalyzes the degradation of glycine. The P protein binds the alpha-amino group of glycine through its pyridoxal phosphate cofactor; CO(2) is released and the remaining methylamine moiety is then transferred to the lipoamide cofactor of the H protein.</text>
</comment>
<dbReference type="EC" id="1.4.4.2" evidence="4"/>
<accession>A0A839A389</accession>
<comment type="similarity">
    <text evidence="4">Belongs to the GcvP family. N-terminal subunit subfamily.</text>
</comment>
<dbReference type="Proteomes" id="UP000571018">
    <property type="component" value="Unassembled WGS sequence"/>
</dbReference>
<dbReference type="GO" id="GO:0019464">
    <property type="term" value="P:glycine decarboxylation via glycine cleavage system"/>
    <property type="evidence" value="ECO:0007669"/>
    <property type="project" value="UniProtKB-UniRule"/>
</dbReference>
<dbReference type="InterPro" id="IPR015422">
    <property type="entry name" value="PyrdxlP-dep_Trfase_small"/>
</dbReference>
<dbReference type="CDD" id="cd00613">
    <property type="entry name" value="GDC-P"/>
    <property type="match status" value="1"/>
</dbReference>
<evidence type="ECO:0000256" key="2">
    <source>
        <dbReference type="ARBA" id="ARBA00023002"/>
    </source>
</evidence>
<dbReference type="InterPro" id="IPR015424">
    <property type="entry name" value="PyrdxlP-dep_Trfase"/>
</dbReference>
<name>A0A839A389_9LACT</name>
<evidence type="ECO:0000313" key="6">
    <source>
        <dbReference type="EMBL" id="MBA5728193.1"/>
    </source>
</evidence>
<proteinExistence type="inferred from homology"/>
<keyword evidence="2 4" id="KW-0560">Oxidoreductase</keyword>
<evidence type="ECO:0000313" key="7">
    <source>
        <dbReference type="Proteomes" id="UP000571018"/>
    </source>
</evidence>
<sequence>MNELKKFRYLPHTEEDREKMLNTIGVKSVDELYEDVPKAVRTQERMDLPKELSEFELIKHARELAGKNTNATQMPYFIGAGTYDHHIPSIVQAIISRQEFLTAYVPYQPEISQGELQALFEWQSMIAELTQMEVANCGMYDGYNAIAEAANLAISSIRKSAKILISHGVNPQGIDVLNTYGFGKEYEVNEIPLTNDVTDIEKLKEQLDESVAAVIIQYPNFLGSVEDLKEIKEAMSGTKALLIVSANPLALGVLEAPGKLGADIVVGDILPFGIPMSYGGPHCGYFATRKKLMRKIPSRIVGQTKDENGERGFVMTLATREQHIRREKAISNYSSNQALYALASAIAISALGREGIVEMAKQNINKAHYLKDQLEAQGFKVLNQVPFFNEFVIQLEQPVKEVNLALHQLGFVGGYDATRSTGIENTYLLCATEKRSKSEIDAFVSSLVEVTRHA</sequence>
<feature type="domain" description="Glycine cleavage system P-protein N-terminal" evidence="5">
    <location>
        <begin position="8"/>
        <end position="445"/>
    </location>
</feature>